<dbReference type="Pfam" id="PF00313">
    <property type="entry name" value="CSD"/>
    <property type="match status" value="1"/>
</dbReference>
<dbReference type="CDD" id="cd04458">
    <property type="entry name" value="CSP_CDS"/>
    <property type="match status" value="1"/>
</dbReference>
<sequence length="204" mass="21609">MRTHGTLIKWDDERGFGFVRSAHGDGEIVVHIAAFPRDGVRPRLGELISFDLEQDAEGRPRAVRVMRPGRAPTTPARRAAADAPSGSAFGRVLAVLLVIGIGACAYLLIAPRFAATPTRTPSVAVPKTSSAATAPTSIAPATPTATAQAIPAAAAPAQHFQCDGRTHCAQMTSCEEATYFLRNCPGVQMDGNHDGVPCERQWCH</sequence>
<feature type="compositionally biased region" description="Low complexity" evidence="1">
    <location>
        <begin position="121"/>
        <end position="138"/>
    </location>
</feature>
<reference evidence="4 5" key="1">
    <citation type="submission" date="2016-04" db="EMBL/GenBank/DDBJ databases">
        <title>Xanthomonas translucens phylogeny.</title>
        <authorList>
            <person name="Langlois P."/>
        </authorList>
    </citation>
    <scope>NUCLEOTIDE SEQUENCE [LARGE SCALE GENOMIC DNA]</scope>
    <source>
        <strain evidence="4 5">B99</strain>
    </source>
</reference>
<dbReference type="Proteomes" id="UP000093858">
    <property type="component" value="Unassembled WGS sequence"/>
</dbReference>
<dbReference type="AlphaFoldDB" id="A0A199P8S8"/>
<evidence type="ECO:0000256" key="2">
    <source>
        <dbReference type="SAM" id="Phobius"/>
    </source>
</evidence>
<keyword evidence="2" id="KW-0472">Membrane</keyword>
<feature type="domain" description="CSD" evidence="3">
    <location>
        <begin position="2"/>
        <end position="67"/>
    </location>
</feature>
<dbReference type="InterPro" id="IPR011129">
    <property type="entry name" value="CSD"/>
</dbReference>
<dbReference type="PROSITE" id="PS51857">
    <property type="entry name" value="CSD_2"/>
    <property type="match status" value="1"/>
</dbReference>
<comment type="caution">
    <text evidence="4">The sequence shown here is derived from an EMBL/GenBank/DDBJ whole genome shotgun (WGS) entry which is preliminary data.</text>
</comment>
<dbReference type="EMBL" id="LWSU01000021">
    <property type="protein sequence ID" value="OAX57587.1"/>
    <property type="molecule type" value="Genomic_DNA"/>
</dbReference>
<dbReference type="GO" id="GO:0003676">
    <property type="term" value="F:nucleic acid binding"/>
    <property type="evidence" value="ECO:0007669"/>
    <property type="project" value="InterPro"/>
</dbReference>
<evidence type="ECO:0000313" key="4">
    <source>
        <dbReference type="EMBL" id="OAX57587.1"/>
    </source>
</evidence>
<dbReference type="Gene3D" id="2.40.50.140">
    <property type="entry name" value="Nucleic acid-binding proteins"/>
    <property type="match status" value="1"/>
</dbReference>
<dbReference type="Pfam" id="PF05901">
    <property type="entry name" value="Excalibur"/>
    <property type="match status" value="1"/>
</dbReference>
<dbReference type="RefSeq" id="WP_064538154.1">
    <property type="nucleotide sequence ID" value="NZ_LWSU01000021.1"/>
</dbReference>
<dbReference type="InterPro" id="IPR002059">
    <property type="entry name" value="CSP_DNA-bd"/>
</dbReference>
<evidence type="ECO:0000259" key="3">
    <source>
        <dbReference type="PROSITE" id="PS51857"/>
    </source>
</evidence>
<evidence type="ECO:0000256" key="1">
    <source>
        <dbReference type="SAM" id="MobiDB-lite"/>
    </source>
</evidence>
<keyword evidence="2" id="KW-1133">Transmembrane helix</keyword>
<dbReference type="InterPro" id="IPR012340">
    <property type="entry name" value="NA-bd_OB-fold"/>
</dbReference>
<gene>
    <name evidence="4" type="ORF">A6R73_09655</name>
</gene>
<dbReference type="SMART" id="SM00357">
    <property type="entry name" value="CSP"/>
    <property type="match status" value="1"/>
</dbReference>
<dbReference type="GO" id="GO:0005829">
    <property type="term" value="C:cytosol"/>
    <property type="evidence" value="ECO:0007669"/>
    <property type="project" value="UniProtKB-ARBA"/>
</dbReference>
<keyword evidence="2" id="KW-0812">Transmembrane</keyword>
<feature type="region of interest" description="Disordered" evidence="1">
    <location>
        <begin position="119"/>
        <end position="138"/>
    </location>
</feature>
<organism evidence="4 5">
    <name type="scientific">Xanthomonas graminis pv. poae</name>
    <dbReference type="NCBI Taxonomy" id="227946"/>
    <lineage>
        <taxon>Bacteria</taxon>
        <taxon>Pseudomonadati</taxon>
        <taxon>Pseudomonadota</taxon>
        <taxon>Gammaproteobacteria</taxon>
        <taxon>Lysobacterales</taxon>
        <taxon>Lysobacteraceae</taxon>
        <taxon>Xanthomonas</taxon>
        <taxon>Xanthomonas translucens group</taxon>
        <taxon>Xanthomonas graminis</taxon>
    </lineage>
</organism>
<accession>A0A199P8S8</accession>
<feature type="transmembrane region" description="Helical" evidence="2">
    <location>
        <begin position="88"/>
        <end position="109"/>
    </location>
</feature>
<protein>
    <submittedName>
        <fullName evidence="4">Cold-shock protein</fullName>
    </submittedName>
</protein>
<dbReference type="SUPFAM" id="SSF50249">
    <property type="entry name" value="Nucleic acid-binding proteins"/>
    <property type="match status" value="1"/>
</dbReference>
<evidence type="ECO:0000313" key="5">
    <source>
        <dbReference type="Proteomes" id="UP000093858"/>
    </source>
</evidence>
<dbReference type="InterPro" id="IPR008613">
    <property type="entry name" value="Excalibur_Ca-bd_domain"/>
</dbReference>
<proteinExistence type="predicted"/>
<name>A0A199P8S8_9XANT</name>